<keyword evidence="1" id="KW-0472">Membrane</keyword>
<reference evidence="2" key="2">
    <citation type="submission" date="2023-02" db="EMBL/GenBank/DDBJ databases">
        <authorList>
            <person name="Sun Q."/>
            <person name="Mori K."/>
        </authorList>
    </citation>
    <scope>NUCLEOTIDE SEQUENCE</scope>
    <source>
        <strain evidence="2">NBRC 112290</strain>
    </source>
</reference>
<reference evidence="2" key="1">
    <citation type="journal article" date="2014" name="Int. J. Syst. Evol. Microbiol.">
        <title>Complete genome sequence of Corynebacterium casei LMG S-19264T (=DSM 44701T), isolated from a smear-ripened cheese.</title>
        <authorList>
            <consortium name="US DOE Joint Genome Institute (JGI-PGF)"/>
            <person name="Walter F."/>
            <person name="Albersmeier A."/>
            <person name="Kalinowski J."/>
            <person name="Ruckert C."/>
        </authorList>
    </citation>
    <scope>NUCLEOTIDE SEQUENCE</scope>
    <source>
        <strain evidence="2">NBRC 112290</strain>
    </source>
</reference>
<evidence type="ECO:0008006" key="4">
    <source>
        <dbReference type="Google" id="ProtNLM"/>
    </source>
</evidence>
<dbReference type="EMBL" id="BSUM01000001">
    <property type="protein sequence ID" value="GMA32733.1"/>
    <property type="molecule type" value="Genomic_DNA"/>
</dbReference>
<sequence length="285" mass="30223">MADGAARVSAVALTAMTTALALLTRLPWAQSEWWRAVVARSERGGNALVEGYGWTSYVPLSGETFMSTTRLPEWQVWVPLAVGLVVCLVPPLWLRVRVVVTLAHELGHAAAGVVVGRRFTGFVVRSDMSGHAVTVGKPRGPGLAWTTWSGYPAPALLAVGLVAAAISGWAPLVLGVVTLVCLVCLVFVRSWATAGVTLAVGLAAGALWWWRSDERSSTVLLVVAAVLLVGAWRHVFAVARAPRHSDPAEMSRLTGLPGWFWVGTHLVTVAAATAAIAWLLLRAAT</sequence>
<keyword evidence="1" id="KW-0812">Transmembrane</keyword>
<feature type="transmembrane region" description="Helical" evidence="1">
    <location>
        <begin position="155"/>
        <end position="188"/>
    </location>
</feature>
<feature type="transmembrane region" description="Helical" evidence="1">
    <location>
        <begin position="74"/>
        <end position="94"/>
    </location>
</feature>
<gene>
    <name evidence="2" type="ORF">GCM10025875_27250</name>
</gene>
<feature type="transmembrane region" description="Helical" evidence="1">
    <location>
        <begin position="218"/>
        <end position="239"/>
    </location>
</feature>
<evidence type="ECO:0000256" key="1">
    <source>
        <dbReference type="SAM" id="Phobius"/>
    </source>
</evidence>
<dbReference type="Pfam" id="PF13398">
    <property type="entry name" value="Peptidase_M50B"/>
    <property type="match status" value="1"/>
</dbReference>
<dbReference type="AlphaFoldDB" id="A0AA37XGG2"/>
<evidence type="ECO:0000313" key="3">
    <source>
        <dbReference type="Proteomes" id="UP001157161"/>
    </source>
</evidence>
<keyword evidence="1" id="KW-1133">Transmembrane helix</keyword>
<keyword evidence="3" id="KW-1185">Reference proteome</keyword>
<comment type="caution">
    <text evidence="2">The sequence shown here is derived from an EMBL/GenBank/DDBJ whole genome shotgun (WGS) entry which is preliminary data.</text>
</comment>
<accession>A0AA37XGG2</accession>
<feature type="transmembrane region" description="Helical" evidence="1">
    <location>
        <begin position="259"/>
        <end position="281"/>
    </location>
</feature>
<dbReference type="Proteomes" id="UP001157161">
    <property type="component" value="Unassembled WGS sequence"/>
</dbReference>
<organism evidence="2 3">
    <name type="scientific">Litorihabitans aurantiacus</name>
    <dbReference type="NCBI Taxonomy" id="1930061"/>
    <lineage>
        <taxon>Bacteria</taxon>
        <taxon>Bacillati</taxon>
        <taxon>Actinomycetota</taxon>
        <taxon>Actinomycetes</taxon>
        <taxon>Micrococcales</taxon>
        <taxon>Beutenbergiaceae</taxon>
        <taxon>Litorihabitans</taxon>
    </lineage>
</organism>
<name>A0AA37XGG2_9MICO</name>
<protein>
    <recommendedName>
        <fullName evidence="4">Peptidase M50B-like</fullName>
    </recommendedName>
</protein>
<evidence type="ECO:0000313" key="2">
    <source>
        <dbReference type="EMBL" id="GMA32733.1"/>
    </source>
</evidence>
<feature type="transmembrane region" description="Helical" evidence="1">
    <location>
        <begin position="194"/>
        <end position="211"/>
    </location>
</feature>
<proteinExistence type="predicted"/>
<dbReference type="InterPro" id="IPR049500">
    <property type="entry name" value="Peptidase_M50B-like"/>
</dbReference>